<proteinExistence type="inferred from homology"/>
<organism evidence="7 8">
    <name type="scientific">Diplodia intermedia</name>
    <dbReference type="NCBI Taxonomy" id="856260"/>
    <lineage>
        <taxon>Eukaryota</taxon>
        <taxon>Fungi</taxon>
        <taxon>Dikarya</taxon>
        <taxon>Ascomycota</taxon>
        <taxon>Pezizomycotina</taxon>
        <taxon>Dothideomycetes</taxon>
        <taxon>Dothideomycetes incertae sedis</taxon>
        <taxon>Botryosphaeriales</taxon>
        <taxon>Botryosphaeriaceae</taxon>
        <taxon>Diplodia</taxon>
    </lineage>
</organism>
<evidence type="ECO:0000313" key="7">
    <source>
        <dbReference type="EMBL" id="KAL1634238.1"/>
    </source>
</evidence>
<dbReference type="InterPro" id="IPR009716">
    <property type="entry name" value="Ferroportin-1"/>
</dbReference>
<dbReference type="EMBL" id="JAKEKT020000137">
    <property type="protein sequence ID" value="KAL1634238.1"/>
    <property type="molecule type" value="Genomic_DNA"/>
</dbReference>
<evidence type="ECO:0000256" key="1">
    <source>
        <dbReference type="ARBA" id="ARBA00004141"/>
    </source>
</evidence>
<protein>
    <recommendedName>
        <fullName evidence="6">Solute carrier family 40 member</fullName>
    </recommendedName>
</protein>
<name>A0ABR3T3T7_9PEZI</name>
<dbReference type="Pfam" id="PF06963">
    <property type="entry name" value="FPN1"/>
    <property type="match status" value="1"/>
</dbReference>
<keyword evidence="4" id="KW-1133">Transmembrane helix</keyword>
<keyword evidence="2 6" id="KW-0813">Transport</keyword>
<reference evidence="7 8" key="1">
    <citation type="journal article" date="2023" name="Plant Dis.">
        <title>First Report of Diplodia intermedia Causing Canker and Dieback Diseases on Apple Trees in Canada.</title>
        <authorList>
            <person name="Ellouze W."/>
            <person name="Ilyukhin E."/>
            <person name="Sulman M."/>
            <person name="Ali S."/>
        </authorList>
    </citation>
    <scope>NUCLEOTIDE SEQUENCE [LARGE SCALE GENOMIC DNA]</scope>
    <source>
        <strain evidence="7 8">M45-28</strain>
    </source>
</reference>
<evidence type="ECO:0000256" key="4">
    <source>
        <dbReference type="ARBA" id="ARBA00022989"/>
    </source>
</evidence>
<dbReference type="PANTHER" id="PTHR11660:SF57">
    <property type="entry name" value="SOLUTE CARRIER FAMILY 40 MEMBER"/>
    <property type="match status" value="1"/>
</dbReference>
<evidence type="ECO:0000256" key="5">
    <source>
        <dbReference type="ARBA" id="ARBA00023136"/>
    </source>
</evidence>
<gene>
    <name evidence="7" type="ORF">SLS58_010782</name>
</gene>
<evidence type="ECO:0000256" key="3">
    <source>
        <dbReference type="ARBA" id="ARBA00022692"/>
    </source>
</evidence>
<keyword evidence="8" id="KW-1185">Reference proteome</keyword>
<comment type="similarity">
    <text evidence="6">Belongs to the ferroportin (FP) (TC 2.A.100) family. SLC40A subfamily.</text>
</comment>
<comment type="subcellular location">
    <subcellularLocation>
        <location evidence="1 6">Membrane</location>
        <topology evidence="1 6">Multi-pass membrane protein</topology>
    </subcellularLocation>
</comment>
<keyword evidence="6" id="KW-0406">Ion transport</keyword>
<dbReference type="Proteomes" id="UP001521184">
    <property type="component" value="Unassembled WGS sequence"/>
</dbReference>
<sequence length="110" mass="11674">MAVDHHSPAGTTPDGAVRKRLYASHFLSTWNARVFEFGAVLYLASVYPGTLLPMSVYALSRQAAAAVLAPAVGRYIDGGDRLDVVRLSIEDDGGRFLRAVLAAGDGVVVE</sequence>
<accession>A0ABR3T3T7</accession>
<dbReference type="PANTHER" id="PTHR11660">
    <property type="entry name" value="SOLUTE CARRIER FAMILY 40 MEMBER"/>
    <property type="match status" value="1"/>
</dbReference>
<evidence type="ECO:0000256" key="6">
    <source>
        <dbReference type="RuleBase" id="RU365065"/>
    </source>
</evidence>
<evidence type="ECO:0000256" key="2">
    <source>
        <dbReference type="ARBA" id="ARBA00022448"/>
    </source>
</evidence>
<keyword evidence="5" id="KW-0472">Membrane</keyword>
<evidence type="ECO:0000313" key="8">
    <source>
        <dbReference type="Proteomes" id="UP001521184"/>
    </source>
</evidence>
<comment type="function">
    <text evidence="6">May be involved in iron transport and iron homeostasis.</text>
</comment>
<comment type="caution">
    <text evidence="7">The sequence shown here is derived from an EMBL/GenBank/DDBJ whole genome shotgun (WGS) entry which is preliminary data.</text>
</comment>
<keyword evidence="3" id="KW-0812">Transmembrane</keyword>